<protein>
    <submittedName>
        <fullName evidence="6">ABC transporter</fullName>
    </submittedName>
</protein>
<dbReference type="PANTHER" id="PTHR24220">
    <property type="entry name" value="IMPORT ATP-BINDING PROTEIN"/>
    <property type="match status" value="1"/>
</dbReference>
<gene>
    <name evidence="6" type="ORF">CBR64_06215</name>
</gene>
<dbReference type="InterPro" id="IPR017871">
    <property type="entry name" value="ABC_transporter-like_CS"/>
</dbReference>
<evidence type="ECO:0000256" key="3">
    <source>
        <dbReference type="ARBA" id="ARBA00022840"/>
    </source>
</evidence>
<proteinExistence type="predicted"/>
<dbReference type="InterPro" id="IPR027417">
    <property type="entry name" value="P-loop_NTPase"/>
</dbReference>
<reference evidence="6 7" key="1">
    <citation type="submission" date="2017-05" db="EMBL/GenBank/DDBJ databases">
        <authorList>
            <person name="Song R."/>
            <person name="Chenine A.L."/>
            <person name="Ruprecht R.M."/>
        </authorList>
    </citation>
    <scope>NUCLEOTIDE SEQUENCE [LARGE SCALE GENOMIC DNA]</scope>
    <source>
        <strain evidence="6 7">PSBB019</strain>
    </source>
</reference>
<dbReference type="PANTHER" id="PTHR24220:SF685">
    <property type="entry name" value="ABC TRANSPORTER RELATED"/>
    <property type="match status" value="1"/>
</dbReference>
<dbReference type="InterPro" id="IPR003439">
    <property type="entry name" value="ABC_transporter-like_ATP-bd"/>
</dbReference>
<dbReference type="InterPro" id="IPR015854">
    <property type="entry name" value="ABC_transpr_LolD-like"/>
</dbReference>
<dbReference type="AlphaFoldDB" id="A0A1Y0HV18"/>
<name>A0A1Y0HV18_CELCE</name>
<dbReference type="SUPFAM" id="SSF52540">
    <property type="entry name" value="P-loop containing nucleoside triphosphate hydrolases"/>
    <property type="match status" value="1"/>
</dbReference>
<dbReference type="GO" id="GO:0022857">
    <property type="term" value="F:transmembrane transporter activity"/>
    <property type="evidence" value="ECO:0007669"/>
    <property type="project" value="TreeGrafter"/>
</dbReference>
<dbReference type="InterPro" id="IPR003593">
    <property type="entry name" value="AAA+_ATPase"/>
</dbReference>
<dbReference type="Gene3D" id="3.40.50.300">
    <property type="entry name" value="P-loop containing nucleotide triphosphate hydrolases"/>
    <property type="match status" value="1"/>
</dbReference>
<dbReference type="RefSeq" id="WP_087470196.1">
    <property type="nucleotide sequence ID" value="NZ_CP021383.1"/>
</dbReference>
<sequence length="257" mass="27513">MSTERTTTRAHRADRTAPTGGPARPSEAADPARGAHVRLAQVVRSFPLGQRERLVAVDHVDLDLEPGSLTALTGPSGSGKSTLLHLVGAIERADSGSVRVDEEELVGAPRGRLARYRRRVGFVFQRFHLLPALSVLDNVLVPLLPDRAARSAAVDRARDLIDAVGLAGREHALPGTLSGGQQQRVAIARALVVRPRLLVADEPTGNLDSRTGRAVLDLLLGLREQHPMTVVLSTHDPALARECGRTVQLLDGRVVTS</sequence>
<dbReference type="GO" id="GO:0005524">
    <property type="term" value="F:ATP binding"/>
    <property type="evidence" value="ECO:0007669"/>
    <property type="project" value="UniProtKB-KW"/>
</dbReference>
<keyword evidence="1" id="KW-0813">Transport</keyword>
<keyword evidence="3" id="KW-0067">ATP-binding</keyword>
<evidence type="ECO:0000313" key="7">
    <source>
        <dbReference type="Proteomes" id="UP000196228"/>
    </source>
</evidence>
<dbReference type="InterPro" id="IPR017911">
    <property type="entry name" value="MacB-like_ATP-bd"/>
</dbReference>
<organism evidence="6 7">
    <name type="scientific">Cellulosimicrobium cellulans</name>
    <name type="common">Arthrobacter luteus</name>
    <dbReference type="NCBI Taxonomy" id="1710"/>
    <lineage>
        <taxon>Bacteria</taxon>
        <taxon>Bacillati</taxon>
        <taxon>Actinomycetota</taxon>
        <taxon>Actinomycetes</taxon>
        <taxon>Micrococcales</taxon>
        <taxon>Promicromonosporaceae</taxon>
        <taxon>Cellulosimicrobium</taxon>
    </lineage>
</organism>
<dbReference type="GO" id="GO:0016887">
    <property type="term" value="F:ATP hydrolysis activity"/>
    <property type="evidence" value="ECO:0007669"/>
    <property type="project" value="InterPro"/>
</dbReference>
<dbReference type="SMART" id="SM00382">
    <property type="entry name" value="AAA"/>
    <property type="match status" value="1"/>
</dbReference>
<accession>A0A1Y0HV18</accession>
<evidence type="ECO:0000259" key="5">
    <source>
        <dbReference type="PROSITE" id="PS50893"/>
    </source>
</evidence>
<dbReference type="CDD" id="cd03255">
    <property type="entry name" value="ABC_MJ0796_LolCDE_FtsE"/>
    <property type="match status" value="1"/>
</dbReference>
<evidence type="ECO:0000256" key="2">
    <source>
        <dbReference type="ARBA" id="ARBA00022741"/>
    </source>
</evidence>
<keyword evidence="2" id="KW-0547">Nucleotide-binding</keyword>
<dbReference type="Proteomes" id="UP000196228">
    <property type="component" value="Chromosome"/>
</dbReference>
<feature type="domain" description="ABC transporter" evidence="5">
    <location>
        <begin position="37"/>
        <end position="257"/>
    </location>
</feature>
<dbReference type="GO" id="GO:0005886">
    <property type="term" value="C:plasma membrane"/>
    <property type="evidence" value="ECO:0007669"/>
    <property type="project" value="TreeGrafter"/>
</dbReference>
<dbReference type="OrthoDB" id="9802264at2"/>
<dbReference type="PROSITE" id="PS00211">
    <property type="entry name" value="ABC_TRANSPORTER_1"/>
    <property type="match status" value="1"/>
</dbReference>
<dbReference type="PROSITE" id="PS50893">
    <property type="entry name" value="ABC_TRANSPORTER_2"/>
    <property type="match status" value="1"/>
</dbReference>
<evidence type="ECO:0000256" key="4">
    <source>
        <dbReference type="SAM" id="MobiDB-lite"/>
    </source>
</evidence>
<dbReference type="EMBL" id="CP021383">
    <property type="protein sequence ID" value="ARU51145.1"/>
    <property type="molecule type" value="Genomic_DNA"/>
</dbReference>
<dbReference type="Pfam" id="PF00005">
    <property type="entry name" value="ABC_tran"/>
    <property type="match status" value="1"/>
</dbReference>
<feature type="region of interest" description="Disordered" evidence="4">
    <location>
        <begin position="1"/>
        <end position="34"/>
    </location>
</feature>
<evidence type="ECO:0000256" key="1">
    <source>
        <dbReference type="ARBA" id="ARBA00022448"/>
    </source>
</evidence>
<dbReference type="KEGG" id="cceu:CBR64_06215"/>
<evidence type="ECO:0000313" key="6">
    <source>
        <dbReference type="EMBL" id="ARU51145.1"/>
    </source>
</evidence>